<evidence type="ECO:0000313" key="2">
    <source>
        <dbReference type="EMBL" id="MCV7229532.1"/>
    </source>
</evidence>
<evidence type="ECO:0000313" key="3">
    <source>
        <dbReference type="Proteomes" id="UP001526201"/>
    </source>
</evidence>
<name>A0ABT3CJ97_9MYCO</name>
<dbReference type="EMBL" id="JACKTY010000043">
    <property type="protein sequence ID" value="MCV7229532.1"/>
    <property type="molecule type" value="Genomic_DNA"/>
</dbReference>
<proteinExistence type="predicted"/>
<dbReference type="InterPro" id="IPR013097">
    <property type="entry name" value="Dabb"/>
</dbReference>
<accession>A0ABT3CJ97</accession>
<feature type="domain" description="Stress-response A/B barrel" evidence="1">
    <location>
        <begin position="80"/>
        <end position="175"/>
    </location>
</feature>
<sequence>MLDAVRDATAEVPHALVEPTLPGSRNGGDILVNLAFDDESHWETVEPVFASAIDDDAVTRVDGATYGGVPVVSERAPGSVYRALLLRVWPSTDEATVSRFEDDLRLLTRYVSTITEWQLSRVDSAVGASAWTHVFTQRFTDVDGLMGPYLMHPIHWAYVDRWFDPECPDYVVRDRVCHSFCDYPTARR</sequence>
<dbReference type="SMART" id="SM00886">
    <property type="entry name" value="Dabb"/>
    <property type="match status" value="1"/>
</dbReference>
<dbReference type="PROSITE" id="PS51502">
    <property type="entry name" value="S_R_A_B_BARREL"/>
    <property type="match status" value="1"/>
</dbReference>
<dbReference type="Pfam" id="PF07876">
    <property type="entry name" value="Dabb"/>
    <property type="match status" value="1"/>
</dbReference>
<evidence type="ECO:0000259" key="1">
    <source>
        <dbReference type="PROSITE" id="PS51502"/>
    </source>
</evidence>
<dbReference type="Proteomes" id="UP001526201">
    <property type="component" value="Unassembled WGS sequence"/>
</dbReference>
<keyword evidence="3" id="KW-1185">Reference proteome</keyword>
<comment type="caution">
    <text evidence="2">The sequence shown here is derived from an EMBL/GenBank/DDBJ whole genome shotgun (WGS) entry which is preliminary data.</text>
</comment>
<organism evidence="2 3">
    <name type="scientific">Mycolicibacterium komossense</name>
    <dbReference type="NCBI Taxonomy" id="1779"/>
    <lineage>
        <taxon>Bacteria</taxon>
        <taxon>Bacillati</taxon>
        <taxon>Actinomycetota</taxon>
        <taxon>Actinomycetes</taxon>
        <taxon>Mycobacteriales</taxon>
        <taxon>Mycobacteriaceae</taxon>
        <taxon>Mycolicibacterium</taxon>
    </lineage>
</organism>
<dbReference type="SUPFAM" id="SSF54909">
    <property type="entry name" value="Dimeric alpha+beta barrel"/>
    <property type="match status" value="1"/>
</dbReference>
<dbReference type="InterPro" id="IPR011008">
    <property type="entry name" value="Dimeric_a/b-barrel"/>
</dbReference>
<dbReference type="Gene3D" id="3.30.70.100">
    <property type="match status" value="1"/>
</dbReference>
<reference evidence="2 3" key="1">
    <citation type="journal article" date="2022" name="BMC Genomics">
        <title>Comparative genome analysis of mycobacteria focusing on tRNA and non-coding RNA.</title>
        <authorList>
            <person name="Behra P.R.K."/>
            <person name="Pettersson B.M.F."/>
            <person name="Ramesh M."/>
            <person name="Das S."/>
            <person name="Dasgupta S."/>
            <person name="Kirsebom L.A."/>
        </authorList>
    </citation>
    <scope>NUCLEOTIDE SEQUENCE [LARGE SCALE GENOMIC DNA]</scope>
    <source>
        <strain evidence="2 3">DSM 44078</strain>
    </source>
</reference>
<gene>
    <name evidence="2" type="ORF">H7J73_26340</name>
</gene>
<protein>
    <submittedName>
        <fullName evidence="2">Dabb family protein</fullName>
    </submittedName>
</protein>